<evidence type="ECO:0000313" key="2">
    <source>
        <dbReference type="EMBL" id="VEL33978.1"/>
    </source>
</evidence>
<reference evidence="2" key="1">
    <citation type="submission" date="2018-11" db="EMBL/GenBank/DDBJ databases">
        <authorList>
            <consortium name="Pathogen Informatics"/>
        </authorList>
    </citation>
    <scope>NUCLEOTIDE SEQUENCE</scope>
</reference>
<organism evidence="2 3">
    <name type="scientific">Protopolystoma xenopodis</name>
    <dbReference type="NCBI Taxonomy" id="117903"/>
    <lineage>
        <taxon>Eukaryota</taxon>
        <taxon>Metazoa</taxon>
        <taxon>Spiralia</taxon>
        <taxon>Lophotrochozoa</taxon>
        <taxon>Platyhelminthes</taxon>
        <taxon>Monogenea</taxon>
        <taxon>Polyopisthocotylea</taxon>
        <taxon>Polystomatidea</taxon>
        <taxon>Polystomatidae</taxon>
        <taxon>Protopolystoma</taxon>
    </lineage>
</organism>
<evidence type="ECO:0000256" key="1">
    <source>
        <dbReference type="SAM" id="MobiDB-lite"/>
    </source>
</evidence>
<evidence type="ECO:0000313" key="3">
    <source>
        <dbReference type="Proteomes" id="UP000784294"/>
    </source>
</evidence>
<protein>
    <submittedName>
        <fullName evidence="2">Uncharacterized protein</fullName>
    </submittedName>
</protein>
<feature type="compositionally biased region" description="Polar residues" evidence="1">
    <location>
        <begin position="213"/>
        <end position="224"/>
    </location>
</feature>
<feature type="compositionally biased region" description="Basic and acidic residues" evidence="1">
    <location>
        <begin position="199"/>
        <end position="211"/>
    </location>
</feature>
<accession>A0A448XD13</accession>
<proteinExistence type="predicted"/>
<dbReference type="Proteomes" id="UP000784294">
    <property type="component" value="Unassembled WGS sequence"/>
</dbReference>
<keyword evidence="3" id="KW-1185">Reference proteome</keyword>
<comment type="caution">
    <text evidence="2">The sequence shown here is derived from an EMBL/GenBank/DDBJ whole genome shotgun (WGS) entry which is preliminary data.</text>
</comment>
<dbReference type="EMBL" id="CAAALY010246760">
    <property type="protein sequence ID" value="VEL33978.1"/>
    <property type="molecule type" value="Genomic_DNA"/>
</dbReference>
<dbReference type="AlphaFoldDB" id="A0A448XD13"/>
<sequence>MAGSLAVDGRTAICQKLFTRFNHDVSLPDHSGQSDRCSVLPSESPYTRRSLSSIYHSLSDSGRLSGLGLFPSSHFCPSRPPRPVFVRTQVECVPSIAQTDWPNVCDAAKSAFVSVASSSPPRLQGRLSLNSNIISQLIHTLFSLLCKPSYSLYIQFSLIAVCRRIRLGGLTGLIVKRSEPHLRELAGLSVLTRLHPSPDMRCDATRARPADRSSANQTSSSMIN</sequence>
<gene>
    <name evidence="2" type="ORF">PXEA_LOCUS27418</name>
</gene>
<name>A0A448XD13_9PLAT</name>
<feature type="region of interest" description="Disordered" evidence="1">
    <location>
        <begin position="199"/>
        <end position="224"/>
    </location>
</feature>